<dbReference type="Gene3D" id="1.10.10.10">
    <property type="entry name" value="Winged helix-like DNA-binding domain superfamily/Winged helix DNA-binding domain"/>
    <property type="match status" value="1"/>
</dbReference>
<dbReference type="InterPro" id="IPR035451">
    <property type="entry name" value="Ada-like_dom_sf"/>
</dbReference>
<dbReference type="Proteomes" id="UP001185092">
    <property type="component" value="Unassembled WGS sequence"/>
</dbReference>
<keyword evidence="2" id="KW-0010">Activator</keyword>
<accession>A0AAE3XLE2</accession>
<proteinExistence type="predicted"/>
<name>A0AAE3XLE2_9BACT</name>
<dbReference type="Gene3D" id="1.10.10.60">
    <property type="entry name" value="Homeodomain-like"/>
    <property type="match status" value="1"/>
</dbReference>
<dbReference type="GO" id="GO:0032259">
    <property type="term" value="P:methylation"/>
    <property type="evidence" value="ECO:0007669"/>
    <property type="project" value="UniProtKB-KW"/>
</dbReference>
<evidence type="ECO:0000256" key="1">
    <source>
        <dbReference type="ARBA" id="ARBA00022763"/>
    </source>
</evidence>
<dbReference type="GO" id="GO:0006281">
    <property type="term" value="P:DNA repair"/>
    <property type="evidence" value="ECO:0007669"/>
    <property type="project" value="InterPro"/>
</dbReference>
<dbReference type="Pfam" id="PF01035">
    <property type="entry name" value="DNA_binding_1"/>
    <property type="match status" value="1"/>
</dbReference>
<evidence type="ECO:0000313" key="4">
    <source>
        <dbReference type="EMBL" id="MDR6238124.1"/>
    </source>
</evidence>
<keyword evidence="4" id="KW-0489">Methyltransferase</keyword>
<dbReference type="InterPro" id="IPR014048">
    <property type="entry name" value="MethylDNA_cys_MeTrfase_DNA-bd"/>
</dbReference>
<dbReference type="GO" id="GO:0003700">
    <property type="term" value="F:DNA-binding transcription factor activity"/>
    <property type="evidence" value="ECO:0007669"/>
    <property type="project" value="InterPro"/>
</dbReference>
<keyword evidence="5" id="KW-1185">Reference proteome</keyword>
<dbReference type="InterPro" id="IPR036217">
    <property type="entry name" value="MethylDNA_cys_MeTrfase_DNAb"/>
</dbReference>
<dbReference type="AlphaFoldDB" id="A0AAE3XLE2"/>
<protein>
    <submittedName>
        <fullName evidence="4">AraC family transcriptional regulator of adaptative response/methylated-DNA-[protein]-cysteine methyltransferase</fullName>
        <ecNumber evidence="4">2.1.1.63</ecNumber>
    </submittedName>
</protein>
<evidence type="ECO:0000259" key="3">
    <source>
        <dbReference type="PROSITE" id="PS01124"/>
    </source>
</evidence>
<dbReference type="GO" id="GO:0008270">
    <property type="term" value="F:zinc ion binding"/>
    <property type="evidence" value="ECO:0007669"/>
    <property type="project" value="InterPro"/>
</dbReference>
<dbReference type="Pfam" id="PF12833">
    <property type="entry name" value="HTH_18"/>
    <property type="match status" value="1"/>
</dbReference>
<dbReference type="CDD" id="cd06445">
    <property type="entry name" value="ATase"/>
    <property type="match status" value="1"/>
</dbReference>
<dbReference type="PROSITE" id="PS01124">
    <property type="entry name" value="HTH_ARAC_FAMILY_2"/>
    <property type="match status" value="1"/>
</dbReference>
<dbReference type="InterPro" id="IPR036631">
    <property type="entry name" value="MGMT_N_sf"/>
</dbReference>
<comment type="caution">
    <text evidence="4">The sequence shown here is derived from an EMBL/GenBank/DDBJ whole genome shotgun (WGS) entry which is preliminary data.</text>
</comment>
<dbReference type="Gene3D" id="3.30.160.70">
    <property type="entry name" value="Methylated DNA-protein cysteine methyltransferase domain"/>
    <property type="match status" value="1"/>
</dbReference>
<reference evidence="4" key="1">
    <citation type="submission" date="2023-07" db="EMBL/GenBank/DDBJ databases">
        <title>Genomic Encyclopedia of Type Strains, Phase IV (KMG-IV): sequencing the most valuable type-strain genomes for metagenomic binning, comparative biology and taxonomic classification.</title>
        <authorList>
            <person name="Goeker M."/>
        </authorList>
    </citation>
    <scope>NUCLEOTIDE SEQUENCE</scope>
    <source>
        <strain evidence="4">DSM 26174</strain>
    </source>
</reference>
<dbReference type="SMART" id="SM00342">
    <property type="entry name" value="HTH_ARAC"/>
    <property type="match status" value="1"/>
</dbReference>
<keyword evidence="1" id="KW-0227">DNA damage</keyword>
<dbReference type="NCBIfam" id="TIGR00589">
    <property type="entry name" value="ogt"/>
    <property type="match status" value="1"/>
</dbReference>
<dbReference type="EMBL" id="JAVDQD010000001">
    <property type="protein sequence ID" value="MDR6238124.1"/>
    <property type="molecule type" value="Genomic_DNA"/>
</dbReference>
<dbReference type="PANTHER" id="PTHR10815">
    <property type="entry name" value="METHYLATED-DNA--PROTEIN-CYSTEINE METHYLTRANSFERASE"/>
    <property type="match status" value="1"/>
</dbReference>
<dbReference type="SUPFAM" id="SSF57884">
    <property type="entry name" value="Ada DNA repair protein, N-terminal domain (N-Ada 10)"/>
    <property type="match status" value="1"/>
</dbReference>
<dbReference type="SUPFAM" id="SSF53155">
    <property type="entry name" value="Methylated DNA-protein cysteine methyltransferase domain"/>
    <property type="match status" value="1"/>
</dbReference>
<dbReference type="Pfam" id="PF02805">
    <property type="entry name" value="Ada_Zn_binding"/>
    <property type="match status" value="1"/>
</dbReference>
<dbReference type="Gene3D" id="3.40.10.10">
    <property type="entry name" value="DNA Methylphosphotriester Repair Domain"/>
    <property type="match status" value="1"/>
</dbReference>
<dbReference type="SUPFAM" id="SSF46767">
    <property type="entry name" value="Methylated DNA-protein cysteine methyltransferase, C-terminal domain"/>
    <property type="match status" value="1"/>
</dbReference>
<organism evidence="4 5">
    <name type="scientific">Aureibacter tunicatorum</name>
    <dbReference type="NCBI Taxonomy" id="866807"/>
    <lineage>
        <taxon>Bacteria</taxon>
        <taxon>Pseudomonadati</taxon>
        <taxon>Bacteroidota</taxon>
        <taxon>Cytophagia</taxon>
        <taxon>Cytophagales</taxon>
        <taxon>Persicobacteraceae</taxon>
        <taxon>Aureibacter</taxon>
    </lineage>
</organism>
<gene>
    <name evidence="4" type="ORF">HNQ88_001100</name>
</gene>
<dbReference type="RefSeq" id="WP_309937593.1">
    <property type="nucleotide sequence ID" value="NZ_AP025305.1"/>
</dbReference>
<dbReference type="EC" id="2.1.1.63" evidence="4"/>
<dbReference type="InterPro" id="IPR036388">
    <property type="entry name" value="WH-like_DNA-bd_sf"/>
</dbReference>
<sequence>MEITDEKLRIVYYGAVLNRDSSYIGSFFFGVRTTGIFCLPSCRARTPKFKNVVFFTDTKDLLDEGYRPCKLCRPTNYLNDTPIEVEKAMNLVFERWPSKVKDTDLSSSGIQPEMLRRWFKKHHGMTFQSYQRMIRLNTAFQELHQGEKVDQSAFGIGYESLSGFGYLCKTLTGKSPKEISSHKVINMDRISTPLGHMIIGVVDGAVCLLEFADRRMLEKQLFKIQSKLNAVILKGKNDMIDKAKIELLDYFEGKRCRFDLPLAELGNEMDKRVWKALREIPAGQTKTYSSIAKQLGISEKSVRKSNGENALAILTPCHRLLSDQGEHVGYGGGLARKNWLLRHESIMFKKQDDVLRGL</sequence>
<dbReference type="GO" id="GO:0003908">
    <property type="term" value="F:methylated-DNA-[protein]-cysteine S-methyltransferase activity"/>
    <property type="evidence" value="ECO:0007669"/>
    <property type="project" value="UniProtKB-EC"/>
</dbReference>
<keyword evidence="4" id="KW-0808">Transferase</keyword>
<dbReference type="InterPro" id="IPR018060">
    <property type="entry name" value="HTH_AraC"/>
</dbReference>
<dbReference type="PANTHER" id="PTHR10815:SF5">
    <property type="entry name" value="METHYLATED-DNA--PROTEIN-CYSTEINE METHYLTRANSFERASE"/>
    <property type="match status" value="1"/>
</dbReference>
<dbReference type="InterPro" id="IPR004026">
    <property type="entry name" value="Ada_DNA_repair_Zn-bd"/>
</dbReference>
<dbReference type="GO" id="GO:0043565">
    <property type="term" value="F:sequence-specific DNA binding"/>
    <property type="evidence" value="ECO:0007669"/>
    <property type="project" value="InterPro"/>
</dbReference>
<evidence type="ECO:0000256" key="2">
    <source>
        <dbReference type="ARBA" id="ARBA00023159"/>
    </source>
</evidence>
<feature type="domain" description="HTH araC/xylS-type" evidence="3">
    <location>
        <begin position="109"/>
        <end position="182"/>
    </location>
</feature>
<evidence type="ECO:0000313" key="5">
    <source>
        <dbReference type="Proteomes" id="UP001185092"/>
    </source>
</evidence>